<name>A0A199V630_ANACO</name>
<evidence type="ECO:0000313" key="6">
    <source>
        <dbReference type="EMBL" id="OAY72305.1"/>
    </source>
</evidence>
<dbReference type="GO" id="GO:0005525">
    <property type="term" value="F:GTP binding"/>
    <property type="evidence" value="ECO:0007669"/>
    <property type="project" value="UniProtKB-KW"/>
</dbReference>
<keyword evidence="3" id="KW-0648">Protein biosynthesis</keyword>
<dbReference type="Proteomes" id="UP000092600">
    <property type="component" value="Unassembled WGS sequence"/>
</dbReference>
<dbReference type="SUPFAM" id="SSF54211">
    <property type="entry name" value="Ribosomal protein S5 domain 2-like"/>
    <property type="match status" value="1"/>
</dbReference>
<dbReference type="EMBL" id="LSRQ01003156">
    <property type="protein sequence ID" value="OAY72305.1"/>
    <property type="molecule type" value="Genomic_DNA"/>
</dbReference>
<evidence type="ECO:0000256" key="1">
    <source>
        <dbReference type="ARBA" id="ARBA00022741"/>
    </source>
</evidence>
<protein>
    <submittedName>
        <fullName evidence="6">Elongation factor G, mitochondrial</fullName>
    </submittedName>
</protein>
<dbReference type="Gene3D" id="3.30.230.10">
    <property type="match status" value="1"/>
</dbReference>
<keyword evidence="1" id="KW-0547">Nucleotide-binding</keyword>
<organism evidence="6 7">
    <name type="scientific">Ananas comosus</name>
    <name type="common">Pineapple</name>
    <name type="synonym">Ananas ananas</name>
    <dbReference type="NCBI Taxonomy" id="4615"/>
    <lineage>
        <taxon>Eukaryota</taxon>
        <taxon>Viridiplantae</taxon>
        <taxon>Streptophyta</taxon>
        <taxon>Embryophyta</taxon>
        <taxon>Tracheophyta</taxon>
        <taxon>Spermatophyta</taxon>
        <taxon>Magnoliopsida</taxon>
        <taxon>Liliopsida</taxon>
        <taxon>Poales</taxon>
        <taxon>Bromeliaceae</taxon>
        <taxon>Bromelioideae</taxon>
        <taxon>Ananas</taxon>
    </lineage>
</organism>
<dbReference type="GO" id="GO:0005739">
    <property type="term" value="C:mitochondrion"/>
    <property type="evidence" value="ECO:0007669"/>
    <property type="project" value="TreeGrafter"/>
</dbReference>
<evidence type="ECO:0000259" key="5">
    <source>
        <dbReference type="Pfam" id="PF03764"/>
    </source>
</evidence>
<gene>
    <name evidence="6" type="ORF">ACMD2_25707</name>
</gene>
<dbReference type="GO" id="GO:0003924">
    <property type="term" value="F:GTPase activity"/>
    <property type="evidence" value="ECO:0007669"/>
    <property type="project" value="TreeGrafter"/>
</dbReference>
<keyword evidence="2 6" id="KW-0251">Elongation factor</keyword>
<dbReference type="InterPro" id="IPR020568">
    <property type="entry name" value="Ribosomal_Su5_D2-typ_SF"/>
</dbReference>
<evidence type="ECO:0000256" key="2">
    <source>
        <dbReference type="ARBA" id="ARBA00022768"/>
    </source>
</evidence>
<dbReference type="STRING" id="4615.A0A199V630"/>
<evidence type="ECO:0000313" key="7">
    <source>
        <dbReference type="Proteomes" id="UP000092600"/>
    </source>
</evidence>
<dbReference type="GO" id="GO:0070125">
    <property type="term" value="P:mitochondrial translational elongation"/>
    <property type="evidence" value="ECO:0007669"/>
    <property type="project" value="TreeGrafter"/>
</dbReference>
<dbReference type="PANTHER" id="PTHR43636">
    <property type="entry name" value="ELONGATION FACTOR G, MITOCHONDRIAL"/>
    <property type="match status" value="1"/>
</dbReference>
<dbReference type="InterPro" id="IPR005517">
    <property type="entry name" value="Transl_elong_EFG/EF2_IV"/>
</dbReference>
<evidence type="ECO:0000256" key="4">
    <source>
        <dbReference type="ARBA" id="ARBA00023134"/>
    </source>
</evidence>
<dbReference type="InterPro" id="IPR014721">
    <property type="entry name" value="Ribsml_uS5_D2-typ_fold_subgr"/>
</dbReference>
<accession>A0A199V630</accession>
<reference evidence="6 7" key="1">
    <citation type="journal article" date="2016" name="DNA Res.">
        <title>The draft genome of MD-2 pineapple using hybrid error correction of long reads.</title>
        <authorList>
            <person name="Redwan R.M."/>
            <person name="Saidin A."/>
            <person name="Kumar S.V."/>
        </authorList>
    </citation>
    <scope>NUCLEOTIDE SEQUENCE [LARGE SCALE GENOMIC DNA]</scope>
    <source>
        <strain evidence="7">cv. MD2</strain>
        <tissue evidence="6">Leaf</tissue>
    </source>
</reference>
<dbReference type="PANTHER" id="PTHR43636:SF2">
    <property type="entry name" value="ELONGATION FACTOR G, MITOCHONDRIAL"/>
    <property type="match status" value="1"/>
</dbReference>
<dbReference type="GO" id="GO:0003746">
    <property type="term" value="F:translation elongation factor activity"/>
    <property type="evidence" value="ECO:0007669"/>
    <property type="project" value="UniProtKB-KW"/>
</dbReference>
<evidence type="ECO:0000256" key="3">
    <source>
        <dbReference type="ARBA" id="ARBA00022917"/>
    </source>
</evidence>
<keyword evidence="4" id="KW-0342">GTP-binding</keyword>
<dbReference type="Pfam" id="PF03764">
    <property type="entry name" value="EFG_IV"/>
    <property type="match status" value="1"/>
</dbReference>
<proteinExistence type="predicted"/>
<sequence>MQGSLIGHPVENLRVVLTDGSITCSGFSELAFKLAAIYASDSVMQHAKPVHIGTCDEGRTKSTTEFQGTEKRCDRWNDQDGDTPSLLTQGKGEFTMEYLEHSAVSQDVQMQLINTYKANKGAE</sequence>
<comment type="caution">
    <text evidence="6">The sequence shown here is derived from an EMBL/GenBank/DDBJ whole genome shotgun (WGS) entry which is preliminary data.</text>
</comment>
<dbReference type="AlphaFoldDB" id="A0A199V630"/>
<feature type="domain" description="Translation elongation factor EFG/EF2" evidence="5">
    <location>
        <begin position="2"/>
        <end position="48"/>
    </location>
</feature>